<dbReference type="PROSITE" id="PS00138">
    <property type="entry name" value="SUBTILASE_SER"/>
    <property type="match status" value="1"/>
</dbReference>
<comment type="similarity">
    <text evidence="1 5 6">Belongs to the peptidase S8 family.</text>
</comment>
<keyword evidence="8" id="KW-0732">Signal</keyword>
<protein>
    <submittedName>
        <fullName evidence="10">Subtilisin family serine protease</fullName>
    </submittedName>
</protein>
<dbReference type="InterPro" id="IPR022398">
    <property type="entry name" value="Peptidase_S8_His-AS"/>
</dbReference>
<dbReference type="PRINTS" id="PR00723">
    <property type="entry name" value="SUBTILISIN"/>
</dbReference>
<dbReference type="InterPro" id="IPR015500">
    <property type="entry name" value="Peptidase_S8_subtilisin-rel"/>
</dbReference>
<keyword evidence="4 5" id="KW-0720">Serine protease</keyword>
<dbReference type="Proteomes" id="UP001519363">
    <property type="component" value="Unassembled WGS sequence"/>
</dbReference>
<proteinExistence type="inferred from homology"/>
<dbReference type="SUPFAM" id="SSF52743">
    <property type="entry name" value="Subtilisin-like"/>
    <property type="match status" value="1"/>
</dbReference>
<evidence type="ECO:0000256" key="7">
    <source>
        <dbReference type="SAM" id="MobiDB-lite"/>
    </source>
</evidence>
<gene>
    <name evidence="10" type="ORF">JOF53_003033</name>
</gene>
<reference evidence="10 11" key="1">
    <citation type="submission" date="2021-03" db="EMBL/GenBank/DDBJ databases">
        <title>Sequencing the genomes of 1000 actinobacteria strains.</title>
        <authorList>
            <person name="Klenk H.-P."/>
        </authorList>
    </citation>
    <scope>NUCLEOTIDE SEQUENCE [LARGE SCALE GENOMIC DNA]</scope>
    <source>
        <strain evidence="10 11">DSM 44580</strain>
    </source>
</reference>
<evidence type="ECO:0000313" key="10">
    <source>
        <dbReference type="EMBL" id="MBP2474161.1"/>
    </source>
</evidence>
<evidence type="ECO:0000256" key="5">
    <source>
        <dbReference type="PROSITE-ProRule" id="PRU01240"/>
    </source>
</evidence>
<name>A0ABS5AC58_9PSEU</name>
<keyword evidence="3 5" id="KW-0378">Hydrolase</keyword>
<keyword evidence="2 5" id="KW-0645">Protease</keyword>
<dbReference type="PANTHER" id="PTHR43806">
    <property type="entry name" value="PEPTIDASE S8"/>
    <property type="match status" value="1"/>
</dbReference>
<sequence>MPSPLRVRLGSVLLTALTGAGLLTATAGATPEAPAAGTEQVQPCRTGLTLRYLVLFPAGTAADQAEQQVAQRCGDTTVYYPEIGVAVVTATDPDFLARIGPDRAVSAEAQVRAMRKKSAGRGAAGPKVNAVPDRRSPGVDRSGEQWDMTAIRADEANRVLPGSRDVLVGVLDSGVDADHPDLAATVDPSASAGCLTGRPDQRRSAWLPTESPHGTHVAGTIAAARDGRGITGVAPGVRLASVKVVDDSGYVLPEYAVCGFMWAAAKGMRVVNNSFLVDPWVLTCRDRSGQRVVHEAVTRAVRYAVSRGVLAVAAVGNDAVDLANPAGTSAKLGLPGPRPDNRCEALPAELRGVVAVSSVGGEGVKASYSSYGLGVAHVTAPGGDHRQAAPGVDNGCVLSTVPHGGYGYLCGTSMATPHVTGVAALLASRYRSATPVQLSRLLGQQARSLSCPADYDLNSDGVQDATCNGYAGYNGFYGHGLVDALAAAGG</sequence>
<dbReference type="EMBL" id="JAGIOO010000001">
    <property type="protein sequence ID" value="MBP2474161.1"/>
    <property type="molecule type" value="Genomic_DNA"/>
</dbReference>
<accession>A0ABS5AC58</accession>
<evidence type="ECO:0000256" key="2">
    <source>
        <dbReference type="ARBA" id="ARBA00022670"/>
    </source>
</evidence>
<feature type="chain" id="PRO_5045481768" evidence="8">
    <location>
        <begin position="30"/>
        <end position="490"/>
    </location>
</feature>
<dbReference type="PROSITE" id="PS51892">
    <property type="entry name" value="SUBTILASE"/>
    <property type="match status" value="1"/>
</dbReference>
<keyword evidence="11" id="KW-1185">Reference proteome</keyword>
<dbReference type="PROSITE" id="PS00136">
    <property type="entry name" value="SUBTILASE_ASP"/>
    <property type="match status" value="1"/>
</dbReference>
<dbReference type="Pfam" id="PF00082">
    <property type="entry name" value="Peptidase_S8"/>
    <property type="match status" value="1"/>
</dbReference>
<evidence type="ECO:0000256" key="1">
    <source>
        <dbReference type="ARBA" id="ARBA00011073"/>
    </source>
</evidence>
<comment type="caution">
    <text evidence="10">The sequence shown here is derived from an EMBL/GenBank/DDBJ whole genome shotgun (WGS) entry which is preliminary data.</text>
</comment>
<feature type="domain" description="Peptidase S8/S53" evidence="9">
    <location>
        <begin position="164"/>
        <end position="480"/>
    </location>
</feature>
<dbReference type="Gene3D" id="3.40.50.200">
    <property type="entry name" value="Peptidase S8/S53 domain"/>
    <property type="match status" value="1"/>
</dbReference>
<dbReference type="GO" id="GO:0008233">
    <property type="term" value="F:peptidase activity"/>
    <property type="evidence" value="ECO:0007669"/>
    <property type="project" value="UniProtKB-KW"/>
</dbReference>
<dbReference type="RefSeq" id="WP_249044724.1">
    <property type="nucleotide sequence ID" value="NZ_JAGIOO010000001.1"/>
</dbReference>
<dbReference type="GO" id="GO:0006508">
    <property type="term" value="P:proteolysis"/>
    <property type="evidence" value="ECO:0007669"/>
    <property type="project" value="UniProtKB-KW"/>
</dbReference>
<evidence type="ECO:0000256" key="3">
    <source>
        <dbReference type="ARBA" id="ARBA00022801"/>
    </source>
</evidence>
<evidence type="ECO:0000313" key="11">
    <source>
        <dbReference type="Proteomes" id="UP001519363"/>
    </source>
</evidence>
<feature type="compositionally biased region" description="Basic and acidic residues" evidence="7">
    <location>
        <begin position="132"/>
        <end position="142"/>
    </location>
</feature>
<evidence type="ECO:0000256" key="8">
    <source>
        <dbReference type="SAM" id="SignalP"/>
    </source>
</evidence>
<dbReference type="InterPro" id="IPR036852">
    <property type="entry name" value="Peptidase_S8/S53_dom_sf"/>
</dbReference>
<dbReference type="PROSITE" id="PS00137">
    <property type="entry name" value="SUBTILASE_HIS"/>
    <property type="match status" value="1"/>
</dbReference>
<evidence type="ECO:0000259" key="9">
    <source>
        <dbReference type="Pfam" id="PF00082"/>
    </source>
</evidence>
<evidence type="ECO:0000256" key="4">
    <source>
        <dbReference type="ARBA" id="ARBA00022825"/>
    </source>
</evidence>
<dbReference type="InterPro" id="IPR023828">
    <property type="entry name" value="Peptidase_S8_Ser-AS"/>
</dbReference>
<feature type="signal peptide" evidence="8">
    <location>
        <begin position="1"/>
        <end position="29"/>
    </location>
</feature>
<dbReference type="InterPro" id="IPR050131">
    <property type="entry name" value="Peptidase_S8_subtilisin-like"/>
</dbReference>
<evidence type="ECO:0000256" key="6">
    <source>
        <dbReference type="RuleBase" id="RU003355"/>
    </source>
</evidence>
<feature type="active site" description="Charge relay system" evidence="5">
    <location>
        <position position="413"/>
    </location>
</feature>
<feature type="active site" description="Charge relay system" evidence="5">
    <location>
        <position position="213"/>
    </location>
</feature>
<dbReference type="PANTHER" id="PTHR43806:SF11">
    <property type="entry name" value="CEREVISIN-RELATED"/>
    <property type="match status" value="1"/>
</dbReference>
<feature type="active site" description="Charge relay system" evidence="5">
    <location>
        <position position="172"/>
    </location>
</feature>
<feature type="region of interest" description="Disordered" evidence="7">
    <location>
        <begin position="116"/>
        <end position="142"/>
    </location>
</feature>
<organism evidence="10 11">
    <name type="scientific">Crossiella equi</name>
    <dbReference type="NCBI Taxonomy" id="130796"/>
    <lineage>
        <taxon>Bacteria</taxon>
        <taxon>Bacillati</taxon>
        <taxon>Actinomycetota</taxon>
        <taxon>Actinomycetes</taxon>
        <taxon>Pseudonocardiales</taxon>
        <taxon>Pseudonocardiaceae</taxon>
        <taxon>Crossiella</taxon>
    </lineage>
</organism>
<dbReference type="InterPro" id="IPR000209">
    <property type="entry name" value="Peptidase_S8/S53_dom"/>
</dbReference>
<dbReference type="InterPro" id="IPR023827">
    <property type="entry name" value="Peptidase_S8_Asp-AS"/>
</dbReference>